<comment type="caution">
    <text evidence="4">The sequence shown here is derived from an EMBL/GenBank/DDBJ whole genome shotgun (WGS) entry which is preliminary data.</text>
</comment>
<dbReference type="InterPro" id="IPR018490">
    <property type="entry name" value="cNMP-bd_dom_sf"/>
</dbReference>
<keyword evidence="5" id="KW-1185">Reference proteome</keyword>
<organism evidence="4 5">
    <name type="scientific">Rubus argutus</name>
    <name type="common">Southern blackberry</name>
    <dbReference type="NCBI Taxonomy" id="59490"/>
    <lineage>
        <taxon>Eukaryota</taxon>
        <taxon>Viridiplantae</taxon>
        <taxon>Streptophyta</taxon>
        <taxon>Embryophyta</taxon>
        <taxon>Tracheophyta</taxon>
        <taxon>Spermatophyta</taxon>
        <taxon>Magnoliopsida</taxon>
        <taxon>eudicotyledons</taxon>
        <taxon>Gunneridae</taxon>
        <taxon>Pentapetalae</taxon>
        <taxon>rosids</taxon>
        <taxon>fabids</taxon>
        <taxon>Rosales</taxon>
        <taxon>Rosaceae</taxon>
        <taxon>Rosoideae</taxon>
        <taxon>Rosoideae incertae sedis</taxon>
        <taxon>Rubus</taxon>
    </lineage>
</organism>
<name>A0AAW1XJ60_RUBAR</name>
<dbReference type="InterPro" id="IPR000595">
    <property type="entry name" value="cNMP-bd_dom"/>
</dbReference>
<dbReference type="Proteomes" id="UP001457282">
    <property type="component" value="Unassembled WGS sequence"/>
</dbReference>
<keyword evidence="1" id="KW-1071">Ligand-gated ion channel</keyword>
<evidence type="ECO:0000256" key="1">
    <source>
        <dbReference type="ARBA" id="ARBA00023286"/>
    </source>
</evidence>
<gene>
    <name evidence="4" type="ORF">M0R45_013656</name>
</gene>
<dbReference type="AlphaFoldDB" id="A0AAW1XJ60"/>
<dbReference type="PANTHER" id="PTHR45651">
    <property type="entry name" value="CYCLIC NUCLEOTIDE-GATED ION CHANNEL 15-RELATED-RELATED"/>
    <property type="match status" value="1"/>
</dbReference>
<accession>A0AAW1XJ60</accession>
<dbReference type="EMBL" id="JBEDUW010000003">
    <property type="protein sequence ID" value="KAK9936833.1"/>
    <property type="molecule type" value="Genomic_DNA"/>
</dbReference>
<dbReference type="PANTHER" id="PTHR45651:SF68">
    <property type="entry name" value="ION TRANSPORT DOMAIN-CONTAINING PROTEIN"/>
    <property type="match status" value="1"/>
</dbReference>
<keyword evidence="1" id="KW-0406">Ion transport</keyword>
<evidence type="ECO:0000313" key="4">
    <source>
        <dbReference type="EMBL" id="KAK9936833.1"/>
    </source>
</evidence>
<dbReference type="SUPFAM" id="SSF51206">
    <property type="entry name" value="cAMP-binding domain-like"/>
    <property type="match status" value="2"/>
</dbReference>
<feature type="domain" description="Cyclic nucleotide-binding" evidence="3">
    <location>
        <begin position="130"/>
        <end position="228"/>
    </location>
</feature>
<evidence type="ECO:0000313" key="5">
    <source>
        <dbReference type="Proteomes" id="UP001457282"/>
    </source>
</evidence>
<feature type="domain" description="Cyclic nucleotide-binding" evidence="3">
    <location>
        <begin position="332"/>
        <end position="415"/>
    </location>
</feature>
<reference evidence="4 5" key="1">
    <citation type="journal article" date="2023" name="G3 (Bethesda)">
        <title>A chromosome-length genome assembly and annotation of blackberry (Rubus argutus, cv. 'Hillquist').</title>
        <authorList>
            <person name="Bruna T."/>
            <person name="Aryal R."/>
            <person name="Dudchenko O."/>
            <person name="Sargent D.J."/>
            <person name="Mead D."/>
            <person name="Buti M."/>
            <person name="Cavallini A."/>
            <person name="Hytonen T."/>
            <person name="Andres J."/>
            <person name="Pham M."/>
            <person name="Weisz D."/>
            <person name="Mascagni F."/>
            <person name="Usai G."/>
            <person name="Natali L."/>
            <person name="Bassil N."/>
            <person name="Fernandez G.E."/>
            <person name="Lomsadze A."/>
            <person name="Armour M."/>
            <person name="Olukolu B."/>
            <person name="Poorten T."/>
            <person name="Britton C."/>
            <person name="Davik J."/>
            <person name="Ashrafi H."/>
            <person name="Aiden E.L."/>
            <person name="Borodovsky M."/>
            <person name="Worthington M."/>
        </authorList>
    </citation>
    <scope>NUCLEOTIDE SEQUENCE [LARGE SCALE GENOMIC DNA]</scope>
    <source>
        <strain evidence="4">PI 553951</strain>
    </source>
</reference>
<dbReference type="GO" id="GO:0034220">
    <property type="term" value="P:monoatomic ion transmembrane transport"/>
    <property type="evidence" value="ECO:0007669"/>
    <property type="project" value="UniProtKB-KW"/>
</dbReference>
<protein>
    <recommendedName>
        <fullName evidence="3">Cyclic nucleotide-binding domain-containing protein</fullName>
    </recommendedName>
</protein>
<keyword evidence="2" id="KW-0407">Ion channel</keyword>
<evidence type="ECO:0000259" key="3">
    <source>
        <dbReference type="PROSITE" id="PS50042"/>
    </source>
</evidence>
<dbReference type="CDD" id="cd00038">
    <property type="entry name" value="CAP_ED"/>
    <property type="match status" value="2"/>
</dbReference>
<dbReference type="PROSITE" id="PS50042">
    <property type="entry name" value="CNMP_BINDING_3"/>
    <property type="match status" value="2"/>
</dbReference>
<proteinExistence type="predicted"/>
<evidence type="ECO:0000256" key="2">
    <source>
        <dbReference type="ARBA" id="ARBA00023303"/>
    </source>
</evidence>
<dbReference type="InterPro" id="IPR014710">
    <property type="entry name" value="RmlC-like_jellyroll"/>
</dbReference>
<dbReference type="GO" id="GO:0016020">
    <property type="term" value="C:membrane"/>
    <property type="evidence" value="ECO:0007669"/>
    <property type="project" value="UniProtKB-SubCell"/>
</dbReference>
<keyword evidence="1" id="KW-0813">Transport</keyword>
<sequence length="522" mass="59494">MYIQSESIKALEDQKTRALEDQKTRALEEDQKTKINAKYQDLDTWLSRNGIHGEAKTEVVKIIKQNNVVETKCGDGGDVAVDLVFVFNAIKVCHNIKLKLFEHFCRNALEKVTIFQHRPSLENYQLESLLLEVFDPVSYEKDSYVIQEGKPDDKMLIITDGEITCTYKISSAASTNSMIPGPCFKKGEVYGQELLSKDHVIPKLSTRDVKCKTKVEAFALTADKLKNIDDLENISHDPEKANKAYRVLTTTRSEKMDRKEKEIMEWLSGNGVPDDLQTSVMKHIEANHRHVLGKNLDAEVDVKYLFSIGVSWDIEYHIKKHVCMRTLSKVPVLEWVDENVLHRICMSLEPMIFQINDVVFRPDDEIHWMLIIVEGEIELTEWSAHVPAWRGSVKRVNKGYFCGEELLISAFPDSSISRTPPAISNKYVRCCTKVEAFALTKEGVESVVTYYRDGINKFEQLENGRCGVVDTKGASTSTTTIEQRLDYLIHLQSDMFQQQGRRMDEIAAFLARLGYPCTPPAV</sequence>
<dbReference type="Gene3D" id="2.60.120.10">
    <property type="entry name" value="Jelly Rolls"/>
    <property type="match status" value="2"/>
</dbReference>